<evidence type="ECO:0000313" key="2">
    <source>
        <dbReference type="EMBL" id="NWC84279.1"/>
    </source>
</evidence>
<sequence length="143" mass="16624">MSQMSFSDFEYAGKRKQTRRERFLAEMEQVVPWSGLVALIEPHYPKAGGGRKPYPLETMLRIHLLQNWFSLSDPAMEEALYEITSMRQFARLTLSAPIPEDTTIMNFRHLLEKHQLAAGILETINNYLQDKGLSLRRIRSMKP</sequence>
<dbReference type="PANTHER" id="PTHR35604:SF2">
    <property type="entry name" value="TRANSPOSASE INSH FOR INSERTION SEQUENCE ELEMENT IS5A-RELATED"/>
    <property type="match status" value="1"/>
</dbReference>
<comment type="caution">
    <text evidence="2">The sequence shown here is derived from an EMBL/GenBank/DDBJ whole genome shotgun (WGS) entry which is preliminary data.</text>
</comment>
<dbReference type="InterPro" id="IPR008490">
    <property type="entry name" value="Transposase_InsH_N"/>
</dbReference>
<dbReference type="Proteomes" id="UP000542695">
    <property type="component" value="Unassembled WGS sequence"/>
</dbReference>
<evidence type="ECO:0000313" key="3">
    <source>
        <dbReference type="Proteomes" id="UP000542695"/>
    </source>
</evidence>
<feature type="non-terminal residue" evidence="2">
    <location>
        <position position="143"/>
    </location>
</feature>
<feature type="domain" description="Transposase InsH N-terminal" evidence="1">
    <location>
        <begin position="17"/>
        <end position="109"/>
    </location>
</feature>
<gene>
    <name evidence="2" type="ORF">HX798_28960</name>
</gene>
<protein>
    <submittedName>
        <fullName evidence="2">IS5-like element IS2000 family transposase</fullName>
    </submittedName>
</protein>
<proteinExistence type="predicted"/>
<dbReference type="EMBL" id="JACARV010000150">
    <property type="protein sequence ID" value="NWC84279.1"/>
    <property type="molecule type" value="Genomic_DNA"/>
</dbReference>
<reference evidence="2 3" key="1">
    <citation type="submission" date="2020-04" db="EMBL/GenBank/DDBJ databases">
        <title>Molecular characterization of pseudomonads from Agaricus bisporus reveal novel blotch 2 pathogens in Western Europe.</title>
        <authorList>
            <person name="Taparia T."/>
            <person name="Krijger M."/>
            <person name="Haynes E."/>
            <person name="Elpinstone J.G."/>
            <person name="Noble R."/>
            <person name="Van Der Wolf J."/>
        </authorList>
    </citation>
    <scope>NUCLEOTIDE SEQUENCE [LARGE SCALE GENOMIC DNA]</scope>
    <source>
        <strain evidence="2 3">P7765</strain>
    </source>
</reference>
<name>A0A7Y7ZI95_PSEPU</name>
<evidence type="ECO:0000259" key="1">
    <source>
        <dbReference type="Pfam" id="PF05598"/>
    </source>
</evidence>
<accession>A0A7Y7ZI95</accession>
<organism evidence="2 3">
    <name type="scientific">Pseudomonas putida</name>
    <name type="common">Arthrobacter siderocapsulatus</name>
    <dbReference type="NCBI Taxonomy" id="303"/>
    <lineage>
        <taxon>Bacteria</taxon>
        <taxon>Pseudomonadati</taxon>
        <taxon>Pseudomonadota</taxon>
        <taxon>Gammaproteobacteria</taxon>
        <taxon>Pseudomonadales</taxon>
        <taxon>Pseudomonadaceae</taxon>
        <taxon>Pseudomonas</taxon>
    </lineage>
</organism>
<dbReference type="Pfam" id="PF05598">
    <property type="entry name" value="DUF772"/>
    <property type="match status" value="1"/>
</dbReference>
<dbReference type="AlphaFoldDB" id="A0A7Y7ZI95"/>
<dbReference type="PANTHER" id="PTHR35604">
    <property type="entry name" value="TRANSPOSASE INSH FOR INSERTION SEQUENCE ELEMENT IS5A-RELATED"/>
    <property type="match status" value="1"/>
</dbReference>